<proteinExistence type="predicted"/>
<reference evidence="2" key="1">
    <citation type="journal article" date="2021" name="Proc. Natl. Acad. Sci. U.S.A.">
        <title>A Catalog of Tens of Thousands of Viruses from Human Metagenomes Reveals Hidden Associations with Chronic Diseases.</title>
        <authorList>
            <person name="Tisza M.J."/>
            <person name="Buck C.B."/>
        </authorList>
    </citation>
    <scope>NUCLEOTIDE SEQUENCE</scope>
    <source>
        <strain evidence="2">CtsNK10</strain>
    </source>
</reference>
<sequence>MIYSTRSSTDLGFSSASTLQPLASANASKKAPIYSASPGSTTSVSVC</sequence>
<dbReference type="EMBL" id="BK015191">
    <property type="protein sequence ID" value="DAD95148.1"/>
    <property type="molecule type" value="Genomic_DNA"/>
</dbReference>
<evidence type="ECO:0000313" key="2">
    <source>
        <dbReference type="EMBL" id="DAD95148.1"/>
    </source>
</evidence>
<protein>
    <submittedName>
        <fullName evidence="2">Uncharacterized protein</fullName>
    </submittedName>
</protein>
<feature type="compositionally biased region" description="Polar residues" evidence="1">
    <location>
        <begin position="37"/>
        <end position="47"/>
    </location>
</feature>
<organism evidence="2">
    <name type="scientific">Podoviridae sp. ctsNK10</name>
    <dbReference type="NCBI Taxonomy" id="2826582"/>
    <lineage>
        <taxon>Viruses</taxon>
        <taxon>Duplodnaviria</taxon>
        <taxon>Heunggongvirae</taxon>
        <taxon>Uroviricota</taxon>
        <taxon>Caudoviricetes</taxon>
    </lineage>
</organism>
<evidence type="ECO:0000256" key="1">
    <source>
        <dbReference type="SAM" id="MobiDB-lite"/>
    </source>
</evidence>
<accession>A0A8S5NLA9</accession>
<name>A0A8S5NLA9_9CAUD</name>
<feature type="region of interest" description="Disordered" evidence="1">
    <location>
        <begin position="25"/>
        <end position="47"/>
    </location>
</feature>